<name>A0A6G1GQ10_9PEZI</name>
<feature type="compositionally biased region" description="Low complexity" evidence="2">
    <location>
        <begin position="616"/>
        <end position="641"/>
    </location>
</feature>
<feature type="region of interest" description="Disordered" evidence="2">
    <location>
        <begin position="269"/>
        <end position="325"/>
    </location>
</feature>
<sequence>MEAYKRATNIHWGRLDRKLDFSTESQTMRFEASVDKVKRHLMHNFRELEVRVIRGLNGQKTAGNNADDSEPAANDDKIDEENTMKPGNEETQADINRISRNVRSWRNRATANQSRQGNTMNLPIRTTNDESSSSSLAQPSNLPAQHAQAAPATSSSTAAGPQTATEAGSPFALTPTHMLQIKKEMTDSILQQAIAHITPAFRQHNETLEENRKGMQQQMDGQARELRELRELKYKLNLYLKMQNDKETEALVGTNTMAEFARTGKLFTRETDGGPEEVPPQEPETQPQPQPQGWVDYDDEWRDEWRHEDDPSEESEYEELDEQKQQMETYEPTYAPASYYTDGANTGSVPRRFKHPVLARDNGRSNRQENRRTCLPFPLDPLLPAGIATVDALPRRPVGRMGPVNANYPRGNGISAYNHGAPPRRYTFLTETPADIERSAAYRNGTSSFVNDISAPVNRTFTRLNGLPAPINGTSVLPNGSSDPSRINPTYLNYTRAPTNGASQPTTSNTIPNRYTFFQYVPRTNGHFNFDNRTKGSSEESMDGGGSGGGSGNGNGNGNNSAAPASPICSVNSLYHEPANDPPCGCEMEGAEETPAIAPVNGTPTNDTPTNDAATNDAPANGTAVNGTLTNGTPVNGTTTNDALMNDAPTNATPANGSPAIVNGSGFGPVMKSEKARGKERAP</sequence>
<dbReference type="Proteomes" id="UP000800041">
    <property type="component" value="Unassembled WGS sequence"/>
</dbReference>
<dbReference type="EMBL" id="ML977179">
    <property type="protein sequence ID" value="KAF1982904.1"/>
    <property type="molecule type" value="Genomic_DNA"/>
</dbReference>
<gene>
    <name evidence="3" type="ORF">K402DRAFT_397059</name>
</gene>
<accession>A0A6G1GQ10</accession>
<evidence type="ECO:0000313" key="3">
    <source>
        <dbReference type="EMBL" id="KAF1982904.1"/>
    </source>
</evidence>
<feature type="compositionally biased region" description="Gly residues" evidence="2">
    <location>
        <begin position="543"/>
        <end position="557"/>
    </location>
</feature>
<keyword evidence="4" id="KW-1185">Reference proteome</keyword>
<evidence type="ECO:0000256" key="2">
    <source>
        <dbReference type="SAM" id="MobiDB-lite"/>
    </source>
</evidence>
<feature type="compositionally biased region" description="Pro residues" evidence="2">
    <location>
        <begin position="277"/>
        <end position="290"/>
    </location>
</feature>
<evidence type="ECO:0000313" key="4">
    <source>
        <dbReference type="Proteomes" id="UP000800041"/>
    </source>
</evidence>
<reference evidence="3" key="1">
    <citation type="journal article" date="2020" name="Stud. Mycol.">
        <title>101 Dothideomycetes genomes: a test case for predicting lifestyles and emergence of pathogens.</title>
        <authorList>
            <person name="Haridas S."/>
            <person name="Albert R."/>
            <person name="Binder M."/>
            <person name="Bloem J."/>
            <person name="Labutti K."/>
            <person name="Salamov A."/>
            <person name="Andreopoulos B."/>
            <person name="Baker S."/>
            <person name="Barry K."/>
            <person name="Bills G."/>
            <person name="Bluhm B."/>
            <person name="Cannon C."/>
            <person name="Castanera R."/>
            <person name="Culley D."/>
            <person name="Daum C."/>
            <person name="Ezra D."/>
            <person name="Gonzalez J."/>
            <person name="Henrissat B."/>
            <person name="Kuo A."/>
            <person name="Liang C."/>
            <person name="Lipzen A."/>
            <person name="Lutzoni F."/>
            <person name="Magnuson J."/>
            <person name="Mondo S."/>
            <person name="Nolan M."/>
            <person name="Ohm R."/>
            <person name="Pangilinan J."/>
            <person name="Park H.-J."/>
            <person name="Ramirez L."/>
            <person name="Alfaro M."/>
            <person name="Sun H."/>
            <person name="Tritt A."/>
            <person name="Yoshinaga Y."/>
            <person name="Zwiers L.-H."/>
            <person name="Turgeon B."/>
            <person name="Goodwin S."/>
            <person name="Spatafora J."/>
            <person name="Crous P."/>
            <person name="Grigoriev I."/>
        </authorList>
    </citation>
    <scope>NUCLEOTIDE SEQUENCE</scope>
    <source>
        <strain evidence="3">CBS 113979</strain>
    </source>
</reference>
<feature type="compositionally biased region" description="Basic and acidic residues" evidence="2">
    <location>
        <begin position="74"/>
        <end position="83"/>
    </location>
</feature>
<feature type="compositionally biased region" description="Polar residues" evidence="2">
    <location>
        <begin position="89"/>
        <end position="142"/>
    </location>
</feature>
<proteinExistence type="predicted"/>
<keyword evidence="1" id="KW-0175">Coiled coil</keyword>
<organism evidence="3 4">
    <name type="scientific">Aulographum hederae CBS 113979</name>
    <dbReference type="NCBI Taxonomy" id="1176131"/>
    <lineage>
        <taxon>Eukaryota</taxon>
        <taxon>Fungi</taxon>
        <taxon>Dikarya</taxon>
        <taxon>Ascomycota</taxon>
        <taxon>Pezizomycotina</taxon>
        <taxon>Dothideomycetes</taxon>
        <taxon>Pleosporomycetidae</taxon>
        <taxon>Aulographales</taxon>
        <taxon>Aulographaceae</taxon>
    </lineage>
</organism>
<feature type="region of interest" description="Disordered" evidence="2">
    <location>
        <begin position="616"/>
        <end position="683"/>
    </location>
</feature>
<feature type="compositionally biased region" description="Acidic residues" evidence="2">
    <location>
        <begin position="310"/>
        <end position="321"/>
    </location>
</feature>
<feature type="compositionally biased region" description="Basic and acidic residues" evidence="2">
    <location>
        <begin position="672"/>
        <end position="683"/>
    </location>
</feature>
<dbReference type="AlphaFoldDB" id="A0A6G1GQ10"/>
<evidence type="ECO:0000256" key="1">
    <source>
        <dbReference type="SAM" id="Coils"/>
    </source>
</evidence>
<feature type="coiled-coil region" evidence="1">
    <location>
        <begin position="205"/>
        <end position="232"/>
    </location>
</feature>
<feature type="region of interest" description="Disordered" evidence="2">
    <location>
        <begin position="59"/>
        <end position="171"/>
    </location>
</feature>
<protein>
    <submittedName>
        <fullName evidence="3">Uncharacterized protein</fullName>
    </submittedName>
</protein>
<feature type="compositionally biased region" description="Low complexity" evidence="2">
    <location>
        <begin position="143"/>
        <end position="164"/>
    </location>
</feature>
<feature type="region of interest" description="Disordered" evidence="2">
    <location>
        <begin position="528"/>
        <end position="559"/>
    </location>
</feature>